<name>A0A5N6U5Q6_ASPAV</name>
<keyword evidence="3" id="KW-1185">Reference proteome</keyword>
<reference evidence="2 3" key="1">
    <citation type="submission" date="2019-04" db="EMBL/GenBank/DDBJ databases">
        <title>Friends and foes A comparative genomics study of 23 Aspergillus species from section Flavi.</title>
        <authorList>
            <consortium name="DOE Joint Genome Institute"/>
            <person name="Kjaerbolling I."/>
            <person name="Vesth T."/>
            <person name="Frisvad J.C."/>
            <person name="Nybo J.L."/>
            <person name="Theobald S."/>
            <person name="Kildgaard S."/>
            <person name="Isbrandt T."/>
            <person name="Kuo A."/>
            <person name="Sato A."/>
            <person name="Lyhne E.K."/>
            <person name="Kogle M.E."/>
            <person name="Wiebenga A."/>
            <person name="Kun R.S."/>
            <person name="Lubbers R.J."/>
            <person name="Makela M.R."/>
            <person name="Barry K."/>
            <person name="Chovatia M."/>
            <person name="Clum A."/>
            <person name="Daum C."/>
            <person name="Haridas S."/>
            <person name="He G."/>
            <person name="LaButti K."/>
            <person name="Lipzen A."/>
            <person name="Mondo S."/>
            <person name="Riley R."/>
            <person name="Salamov A."/>
            <person name="Simmons B.A."/>
            <person name="Magnuson J.K."/>
            <person name="Henrissat B."/>
            <person name="Mortensen U.H."/>
            <person name="Larsen T.O."/>
            <person name="Devries R.P."/>
            <person name="Grigoriev I.V."/>
            <person name="Machida M."/>
            <person name="Baker S.E."/>
            <person name="Andersen M.R."/>
        </authorList>
    </citation>
    <scope>NUCLEOTIDE SEQUENCE [LARGE SCALE GENOMIC DNA]</scope>
    <source>
        <strain evidence="2 3">IBT 18842</strain>
    </source>
</reference>
<dbReference type="EMBL" id="ML742033">
    <property type="protein sequence ID" value="KAE8153973.1"/>
    <property type="molecule type" value="Genomic_DNA"/>
</dbReference>
<evidence type="ECO:0000313" key="2">
    <source>
        <dbReference type="EMBL" id="KAE8153973.1"/>
    </source>
</evidence>
<proteinExistence type="predicted"/>
<dbReference type="OrthoDB" id="3660930at2759"/>
<feature type="signal peptide" evidence="1">
    <location>
        <begin position="1"/>
        <end position="17"/>
    </location>
</feature>
<feature type="chain" id="PRO_5024979332" evidence="1">
    <location>
        <begin position="18"/>
        <end position="109"/>
    </location>
</feature>
<dbReference type="AlphaFoldDB" id="A0A5N6U5Q6"/>
<evidence type="ECO:0000256" key="1">
    <source>
        <dbReference type="SAM" id="SignalP"/>
    </source>
</evidence>
<organism evidence="2 3">
    <name type="scientific">Aspergillus avenaceus</name>
    <dbReference type="NCBI Taxonomy" id="36643"/>
    <lineage>
        <taxon>Eukaryota</taxon>
        <taxon>Fungi</taxon>
        <taxon>Dikarya</taxon>
        <taxon>Ascomycota</taxon>
        <taxon>Pezizomycotina</taxon>
        <taxon>Eurotiomycetes</taxon>
        <taxon>Eurotiomycetidae</taxon>
        <taxon>Eurotiales</taxon>
        <taxon>Aspergillaceae</taxon>
        <taxon>Aspergillus</taxon>
        <taxon>Aspergillus subgen. Circumdati</taxon>
    </lineage>
</organism>
<protein>
    <submittedName>
        <fullName evidence="2">Uncharacterized protein</fullName>
    </submittedName>
</protein>
<keyword evidence="1" id="KW-0732">Signal</keyword>
<sequence>MKLNLGLLLVAVQAATAISAGASEVQGTSPPAKDLFAPKACWTRSPYGCSENRWCWKQCGPGGKWCWLAKNGGRGEWKSCTSAEDCKPGVDDSDCGKGGKDCKACGCGC</sequence>
<gene>
    <name evidence="2" type="ORF">BDV25DRAFT_136343</name>
</gene>
<dbReference type="Proteomes" id="UP000325780">
    <property type="component" value="Unassembled WGS sequence"/>
</dbReference>
<accession>A0A5N6U5Q6</accession>
<evidence type="ECO:0000313" key="3">
    <source>
        <dbReference type="Proteomes" id="UP000325780"/>
    </source>
</evidence>